<proteinExistence type="predicted"/>
<evidence type="ECO:0000313" key="1">
    <source>
        <dbReference type="EMBL" id="ALU27364.1"/>
    </source>
</evidence>
<dbReference type="AlphaFoldDB" id="A0AAI8C5J6"/>
<dbReference type="Proteomes" id="UP000069030">
    <property type="component" value="Chromosome"/>
</dbReference>
<dbReference type="CDD" id="cd21650">
    <property type="entry name" value="CrtA-like"/>
    <property type="match status" value="1"/>
</dbReference>
<dbReference type="KEGG" id="mod:AS202_14875"/>
<gene>
    <name evidence="1" type="ORF">AS202_14875</name>
</gene>
<dbReference type="InterPro" id="IPR049574">
    <property type="entry name" value="CrtA-like"/>
</dbReference>
<sequence length="229" mass="26741">MTIYSYHLVKVSLWMRLKLLFNSHRLKRQKGLLHIEVMSSMVLGSPIFSLSRLKLRYVVIFAQWEDERVLDYFLIHNKIGRTLAKGEYLKLKLIRQWGNVSGFVPEKLESISEDQSASVVAVTVARMKFLQIPRFIKWGRLVEMLVRDHPGVLFATASIGFPHTVSTFSLWNTQKDMLDMVKGHGKVDEPNRHIDAMKERERKDFHYEFTTLRFSVISASEKWGSKVKE</sequence>
<evidence type="ECO:0008006" key="3">
    <source>
        <dbReference type="Google" id="ProtNLM"/>
    </source>
</evidence>
<accession>A0AAI8C5J6</accession>
<reference evidence="1 2" key="1">
    <citation type="journal article" date="2016" name="J. Zhejiang Univ. Sci. B">
        <title>Antibiotic resistance mechanisms of Myroides sp.</title>
        <authorList>
            <person name="Hu S."/>
            <person name="Yuan S."/>
            <person name="Qu H."/>
            <person name="Jiang T."/>
            <person name="Zhou Y."/>
            <person name="Wang M."/>
            <person name="Ming D."/>
        </authorList>
    </citation>
    <scope>NUCLEOTIDE SEQUENCE [LARGE SCALE GENOMIC DNA]</scope>
    <source>
        <strain evidence="1 2">PR63039</strain>
    </source>
</reference>
<protein>
    <recommendedName>
        <fullName evidence="3">Spheroidene monooxygenase</fullName>
    </recommendedName>
</protein>
<name>A0AAI8C5J6_9FLAO</name>
<dbReference type="RefSeq" id="WP_006265372.1">
    <property type="nucleotide sequence ID" value="NZ_CP013690.1"/>
</dbReference>
<evidence type="ECO:0000313" key="2">
    <source>
        <dbReference type="Proteomes" id="UP000069030"/>
    </source>
</evidence>
<dbReference type="EMBL" id="CP013690">
    <property type="protein sequence ID" value="ALU27364.1"/>
    <property type="molecule type" value="Genomic_DNA"/>
</dbReference>
<organism evidence="1 2">
    <name type="scientific">Myroides odoratimimus</name>
    <dbReference type="NCBI Taxonomy" id="76832"/>
    <lineage>
        <taxon>Bacteria</taxon>
        <taxon>Pseudomonadati</taxon>
        <taxon>Bacteroidota</taxon>
        <taxon>Flavobacteriia</taxon>
        <taxon>Flavobacteriales</taxon>
        <taxon>Flavobacteriaceae</taxon>
        <taxon>Myroides</taxon>
    </lineage>
</organism>